<dbReference type="EMBL" id="KB870809">
    <property type="protein sequence ID" value="EOA23360.1"/>
    <property type="molecule type" value="Genomic_DNA"/>
</dbReference>
<feature type="region of interest" description="Disordered" evidence="1">
    <location>
        <begin position="29"/>
        <end position="73"/>
    </location>
</feature>
<gene>
    <name evidence="3" type="ORF">CARUB_v10019562mg</name>
</gene>
<keyword evidence="4" id="KW-1185">Reference proteome</keyword>
<organism evidence="3 4">
    <name type="scientific">Capsella rubella</name>
    <dbReference type="NCBI Taxonomy" id="81985"/>
    <lineage>
        <taxon>Eukaryota</taxon>
        <taxon>Viridiplantae</taxon>
        <taxon>Streptophyta</taxon>
        <taxon>Embryophyta</taxon>
        <taxon>Tracheophyta</taxon>
        <taxon>Spermatophyta</taxon>
        <taxon>Magnoliopsida</taxon>
        <taxon>eudicotyledons</taxon>
        <taxon>Gunneridae</taxon>
        <taxon>Pentapetalae</taxon>
        <taxon>rosids</taxon>
        <taxon>malvids</taxon>
        <taxon>Brassicales</taxon>
        <taxon>Brassicaceae</taxon>
        <taxon>Camelineae</taxon>
        <taxon>Capsella</taxon>
    </lineage>
</organism>
<keyword evidence="2" id="KW-0732">Signal</keyword>
<evidence type="ECO:0000313" key="4">
    <source>
        <dbReference type="Proteomes" id="UP000029121"/>
    </source>
</evidence>
<name>R0HE94_9BRAS</name>
<feature type="compositionally biased region" description="Pro residues" evidence="1">
    <location>
        <begin position="30"/>
        <end position="44"/>
    </location>
</feature>
<reference evidence="4" key="1">
    <citation type="journal article" date="2013" name="Nat. Genet.">
        <title>The Capsella rubella genome and the genomic consequences of rapid mating system evolution.</title>
        <authorList>
            <person name="Slotte T."/>
            <person name="Hazzouri K.M."/>
            <person name="Agren J.A."/>
            <person name="Koenig D."/>
            <person name="Maumus F."/>
            <person name="Guo Y.L."/>
            <person name="Steige K."/>
            <person name="Platts A.E."/>
            <person name="Escobar J.S."/>
            <person name="Newman L.K."/>
            <person name="Wang W."/>
            <person name="Mandakova T."/>
            <person name="Vello E."/>
            <person name="Smith L.M."/>
            <person name="Henz S.R."/>
            <person name="Steffen J."/>
            <person name="Takuno S."/>
            <person name="Brandvain Y."/>
            <person name="Coop G."/>
            <person name="Andolfatto P."/>
            <person name="Hu T.T."/>
            <person name="Blanchette M."/>
            <person name="Clark R.M."/>
            <person name="Quesneville H."/>
            <person name="Nordborg M."/>
            <person name="Gaut B.S."/>
            <person name="Lysak M.A."/>
            <person name="Jenkins J."/>
            <person name="Grimwood J."/>
            <person name="Chapman J."/>
            <person name="Prochnik S."/>
            <person name="Shu S."/>
            <person name="Rokhsar D."/>
            <person name="Schmutz J."/>
            <person name="Weigel D."/>
            <person name="Wright S.I."/>
        </authorList>
    </citation>
    <scope>NUCLEOTIDE SEQUENCE [LARGE SCALE GENOMIC DNA]</scope>
    <source>
        <strain evidence="4">cv. Monte Gargano</strain>
    </source>
</reference>
<dbReference type="Proteomes" id="UP000029121">
    <property type="component" value="Unassembled WGS sequence"/>
</dbReference>
<accession>R0HE94</accession>
<protein>
    <submittedName>
        <fullName evidence="3">Uncharacterized protein</fullName>
    </submittedName>
</protein>
<proteinExistence type="predicted"/>
<dbReference type="AlphaFoldDB" id="R0HE94"/>
<feature type="chain" id="PRO_5004352131" evidence="2">
    <location>
        <begin position="27"/>
        <end position="92"/>
    </location>
</feature>
<evidence type="ECO:0000256" key="2">
    <source>
        <dbReference type="SAM" id="SignalP"/>
    </source>
</evidence>
<evidence type="ECO:0000256" key="1">
    <source>
        <dbReference type="SAM" id="MobiDB-lite"/>
    </source>
</evidence>
<evidence type="ECO:0000313" key="3">
    <source>
        <dbReference type="EMBL" id="EOA23360.1"/>
    </source>
</evidence>
<sequence>MKMVVKLSQIKIVVTLFLLALGLGQARNPPIIPTEPFPPPPPNPTVKTSVNQYPGVFPIPPTPPGSGGGQTPCFPWYKHCPPAQAPYGSQSP</sequence>
<feature type="signal peptide" evidence="2">
    <location>
        <begin position="1"/>
        <end position="26"/>
    </location>
</feature>